<dbReference type="Proteomes" id="UP000053989">
    <property type="component" value="Unassembled WGS sequence"/>
</dbReference>
<sequence length="88" mass="9699">GVVSIDVLSCLCCTLPQTLVSHGLFPTAPTQPRMAVSVDLLSFFCTLFEHSCDMIHTLVSALGTYYTKRGFRMTDNKVSVILSLYSHL</sequence>
<dbReference type="Pfam" id="PF18802">
    <property type="entry name" value="CxC1"/>
    <property type="match status" value="1"/>
</dbReference>
<accession>A0A0C3D3D2</accession>
<dbReference type="InParanoid" id="A0A0C3D3D2"/>
<organism evidence="2 3">
    <name type="scientific">Scleroderma citrinum Foug A</name>
    <dbReference type="NCBI Taxonomy" id="1036808"/>
    <lineage>
        <taxon>Eukaryota</taxon>
        <taxon>Fungi</taxon>
        <taxon>Dikarya</taxon>
        <taxon>Basidiomycota</taxon>
        <taxon>Agaricomycotina</taxon>
        <taxon>Agaricomycetes</taxon>
        <taxon>Agaricomycetidae</taxon>
        <taxon>Boletales</taxon>
        <taxon>Sclerodermatineae</taxon>
        <taxon>Sclerodermataceae</taxon>
        <taxon>Scleroderma</taxon>
    </lineage>
</organism>
<protein>
    <recommendedName>
        <fullName evidence="1">CxC1-like cysteine cluster associated with KDZ transposases domain-containing protein</fullName>
    </recommendedName>
</protein>
<evidence type="ECO:0000313" key="2">
    <source>
        <dbReference type="EMBL" id="KIM50929.1"/>
    </source>
</evidence>
<feature type="domain" description="CxC1-like cysteine cluster associated with KDZ transposases" evidence="1">
    <location>
        <begin position="8"/>
        <end position="69"/>
    </location>
</feature>
<evidence type="ECO:0000313" key="3">
    <source>
        <dbReference type="Proteomes" id="UP000053989"/>
    </source>
</evidence>
<dbReference type="AlphaFoldDB" id="A0A0C3D3D2"/>
<dbReference type="OrthoDB" id="2647060at2759"/>
<dbReference type="EMBL" id="KN822308">
    <property type="protein sequence ID" value="KIM50929.1"/>
    <property type="molecule type" value="Genomic_DNA"/>
</dbReference>
<proteinExistence type="predicted"/>
<evidence type="ECO:0000259" key="1">
    <source>
        <dbReference type="Pfam" id="PF18802"/>
    </source>
</evidence>
<feature type="non-terminal residue" evidence="2">
    <location>
        <position position="1"/>
    </location>
</feature>
<name>A0A0C3D3D2_9AGAM</name>
<dbReference type="InterPro" id="IPR041320">
    <property type="entry name" value="CxC1"/>
</dbReference>
<keyword evidence="3" id="KW-1185">Reference proteome</keyword>
<dbReference type="HOGENOM" id="CLU_004552_8_0_1"/>
<gene>
    <name evidence="2" type="ORF">SCLCIDRAFT_144456</name>
</gene>
<reference evidence="3" key="2">
    <citation type="submission" date="2015-01" db="EMBL/GenBank/DDBJ databases">
        <title>Evolutionary Origins and Diversification of the Mycorrhizal Mutualists.</title>
        <authorList>
            <consortium name="DOE Joint Genome Institute"/>
            <consortium name="Mycorrhizal Genomics Consortium"/>
            <person name="Kohler A."/>
            <person name="Kuo A."/>
            <person name="Nagy L.G."/>
            <person name="Floudas D."/>
            <person name="Copeland A."/>
            <person name="Barry K.W."/>
            <person name="Cichocki N."/>
            <person name="Veneault-Fourrey C."/>
            <person name="LaButti K."/>
            <person name="Lindquist E.A."/>
            <person name="Lipzen A."/>
            <person name="Lundell T."/>
            <person name="Morin E."/>
            <person name="Murat C."/>
            <person name="Riley R."/>
            <person name="Ohm R."/>
            <person name="Sun H."/>
            <person name="Tunlid A."/>
            <person name="Henrissat B."/>
            <person name="Grigoriev I.V."/>
            <person name="Hibbett D.S."/>
            <person name="Martin F."/>
        </authorList>
    </citation>
    <scope>NUCLEOTIDE SEQUENCE [LARGE SCALE GENOMIC DNA]</scope>
    <source>
        <strain evidence="3">Foug A</strain>
    </source>
</reference>
<reference evidence="2 3" key="1">
    <citation type="submission" date="2014-04" db="EMBL/GenBank/DDBJ databases">
        <authorList>
            <consortium name="DOE Joint Genome Institute"/>
            <person name="Kuo A."/>
            <person name="Kohler A."/>
            <person name="Nagy L.G."/>
            <person name="Floudas D."/>
            <person name="Copeland A."/>
            <person name="Barry K.W."/>
            <person name="Cichocki N."/>
            <person name="Veneault-Fourrey C."/>
            <person name="LaButti K."/>
            <person name="Lindquist E.A."/>
            <person name="Lipzen A."/>
            <person name="Lundell T."/>
            <person name="Morin E."/>
            <person name="Murat C."/>
            <person name="Sun H."/>
            <person name="Tunlid A."/>
            <person name="Henrissat B."/>
            <person name="Grigoriev I.V."/>
            <person name="Hibbett D.S."/>
            <person name="Martin F."/>
            <person name="Nordberg H.P."/>
            <person name="Cantor M.N."/>
            <person name="Hua S.X."/>
        </authorList>
    </citation>
    <scope>NUCLEOTIDE SEQUENCE [LARGE SCALE GENOMIC DNA]</scope>
    <source>
        <strain evidence="2 3">Foug A</strain>
    </source>
</reference>